<feature type="region of interest" description="Disordered" evidence="4">
    <location>
        <begin position="661"/>
        <end position="693"/>
    </location>
</feature>
<evidence type="ECO:0000313" key="8">
    <source>
        <dbReference type="Proteomes" id="UP001152797"/>
    </source>
</evidence>
<organism evidence="6">
    <name type="scientific">Cladocopium goreaui</name>
    <dbReference type="NCBI Taxonomy" id="2562237"/>
    <lineage>
        <taxon>Eukaryota</taxon>
        <taxon>Sar</taxon>
        <taxon>Alveolata</taxon>
        <taxon>Dinophyceae</taxon>
        <taxon>Suessiales</taxon>
        <taxon>Symbiodiniaceae</taxon>
        <taxon>Cladocopium</taxon>
    </lineage>
</organism>
<feature type="compositionally biased region" description="Basic and acidic residues" evidence="4">
    <location>
        <begin position="1534"/>
        <end position="1555"/>
    </location>
</feature>
<comment type="subcellular location">
    <subcellularLocation>
        <location evidence="1">Nucleus</location>
    </subcellularLocation>
</comment>
<evidence type="ECO:0000313" key="7">
    <source>
        <dbReference type="EMBL" id="CAL4798974.1"/>
    </source>
</evidence>
<dbReference type="GO" id="GO:0003723">
    <property type="term" value="F:RNA binding"/>
    <property type="evidence" value="ECO:0007669"/>
    <property type="project" value="UniProtKB-UniRule"/>
</dbReference>
<feature type="region of interest" description="Disordered" evidence="4">
    <location>
        <begin position="28"/>
        <end position="57"/>
    </location>
</feature>
<evidence type="ECO:0000256" key="1">
    <source>
        <dbReference type="ARBA" id="ARBA00004123"/>
    </source>
</evidence>
<feature type="domain" description="RRM" evidence="5">
    <location>
        <begin position="1452"/>
        <end position="1529"/>
    </location>
</feature>
<dbReference type="EMBL" id="CAMXCT030005201">
    <property type="protein sequence ID" value="CAL4798974.1"/>
    <property type="molecule type" value="Genomic_DNA"/>
</dbReference>
<proteinExistence type="predicted"/>
<dbReference type="InterPro" id="IPR012677">
    <property type="entry name" value="Nucleotide-bd_a/b_plait_sf"/>
</dbReference>
<feature type="non-terminal residue" evidence="6">
    <location>
        <position position="1"/>
    </location>
</feature>
<dbReference type="Proteomes" id="UP001152797">
    <property type="component" value="Unassembled WGS sequence"/>
</dbReference>
<dbReference type="GO" id="GO:0000785">
    <property type="term" value="C:chromatin"/>
    <property type="evidence" value="ECO:0007669"/>
    <property type="project" value="TreeGrafter"/>
</dbReference>
<keyword evidence="8" id="KW-1185">Reference proteome</keyword>
<name>A0A9P1DK60_9DINO</name>
<feature type="compositionally biased region" description="Low complexity" evidence="4">
    <location>
        <begin position="666"/>
        <end position="678"/>
    </location>
</feature>
<dbReference type="PANTHER" id="PTHR48033:SF10">
    <property type="entry name" value="RNA-BINDING PROTEIN SQUID"/>
    <property type="match status" value="1"/>
</dbReference>
<evidence type="ECO:0000256" key="4">
    <source>
        <dbReference type="SAM" id="MobiDB-lite"/>
    </source>
</evidence>
<feature type="region of interest" description="Disordered" evidence="4">
    <location>
        <begin position="1531"/>
        <end position="1555"/>
    </location>
</feature>
<dbReference type="GO" id="GO:1990904">
    <property type="term" value="C:ribonucleoprotein complex"/>
    <property type="evidence" value="ECO:0007669"/>
    <property type="project" value="UniProtKB-KW"/>
</dbReference>
<keyword evidence="3" id="KW-0694">RNA-binding</keyword>
<dbReference type="EMBL" id="CAMXCT020005201">
    <property type="protein sequence ID" value="CAL1165037.1"/>
    <property type="molecule type" value="Genomic_DNA"/>
</dbReference>
<dbReference type="PROSITE" id="PS50102">
    <property type="entry name" value="RRM"/>
    <property type="match status" value="1"/>
</dbReference>
<dbReference type="SUPFAM" id="SSF54928">
    <property type="entry name" value="RNA-binding domain, RBD"/>
    <property type="match status" value="1"/>
</dbReference>
<dbReference type="OrthoDB" id="423437at2759"/>
<dbReference type="Gene3D" id="3.30.70.330">
    <property type="match status" value="1"/>
</dbReference>
<reference evidence="7 8" key="2">
    <citation type="submission" date="2024-05" db="EMBL/GenBank/DDBJ databases">
        <authorList>
            <person name="Chen Y."/>
            <person name="Shah S."/>
            <person name="Dougan E. K."/>
            <person name="Thang M."/>
            <person name="Chan C."/>
        </authorList>
    </citation>
    <scope>NUCLEOTIDE SEQUENCE [LARGE SCALE GENOMIC DNA]</scope>
</reference>
<dbReference type="Pfam" id="PF00076">
    <property type="entry name" value="RRM_1"/>
    <property type="match status" value="1"/>
</dbReference>
<dbReference type="GO" id="GO:0005654">
    <property type="term" value="C:nucleoplasm"/>
    <property type="evidence" value="ECO:0007669"/>
    <property type="project" value="TreeGrafter"/>
</dbReference>
<reference evidence="6" key="1">
    <citation type="submission" date="2022-10" db="EMBL/GenBank/DDBJ databases">
        <authorList>
            <person name="Chen Y."/>
            <person name="Dougan E. K."/>
            <person name="Chan C."/>
            <person name="Rhodes N."/>
            <person name="Thang M."/>
        </authorList>
    </citation>
    <scope>NUCLEOTIDE SEQUENCE</scope>
</reference>
<gene>
    <name evidence="6" type="ORF">C1SCF055_LOCUS36800</name>
</gene>
<dbReference type="InterPro" id="IPR035979">
    <property type="entry name" value="RBD_domain_sf"/>
</dbReference>
<dbReference type="EMBL" id="CAMXCT010005201">
    <property type="protein sequence ID" value="CAI4011662.1"/>
    <property type="molecule type" value="Genomic_DNA"/>
</dbReference>
<dbReference type="GO" id="GO:0010468">
    <property type="term" value="P:regulation of gene expression"/>
    <property type="evidence" value="ECO:0007669"/>
    <property type="project" value="TreeGrafter"/>
</dbReference>
<dbReference type="InterPro" id="IPR000504">
    <property type="entry name" value="RRM_dom"/>
</dbReference>
<evidence type="ECO:0000313" key="6">
    <source>
        <dbReference type="EMBL" id="CAI4011662.1"/>
    </source>
</evidence>
<accession>A0A9P1DK60</accession>
<evidence type="ECO:0000259" key="5">
    <source>
        <dbReference type="PROSITE" id="PS50102"/>
    </source>
</evidence>
<evidence type="ECO:0000256" key="3">
    <source>
        <dbReference type="PROSITE-ProRule" id="PRU00176"/>
    </source>
</evidence>
<dbReference type="SMART" id="SM00360">
    <property type="entry name" value="RRM"/>
    <property type="match status" value="1"/>
</dbReference>
<dbReference type="PANTHER" id="PTHR48033">
    <property type="entry name" value="RNA-BINDING (RRM/RBD/RNP MOTIFS) FAMILY PROTEIN"/>
    <property type="match status" value="1"/>
</dbReference>
<sequence>MSCPFTAAELSDLISKLESLQTWQAQLESSASSLPTPGGYTRGDPKARALAAGSGKPKNPFPAIPPIAQVWKLVKEEGSPFIGNTSIEVERGPGSVPALVEDQASFICVDQREALQRVHLCYSAGFWARVALETFVSQISPRGLSEPAKHFIVLRALGLGGYIRLSDRDHFDRFKDQVGESGLLCYSFATETELEVFCQGAKISVIAEGQTGSEEALFGPNSFFEVGLVEETEDLMSTIALGIQARVLVIDVHDEVLAFCREYDPVTDSLASIVGFSSDHPNSLPDCAQLMPLVREWLQQRTDERSGFYTALEDHVSQNPKANPADRGTVPATAKKATAAKRVSNAVISEQLNALASQMKLLSQRQDRLEKSSGTGAEPAPERLLGASAKLPPVSAGLQNPSGLSQTVAAKALQLLGPPPKTRAPAPAEGAIGVGTEEPYDVLQPSLEDPSIATALAQQSTAITALVAHLASQTGDAMGDLTSLAPSSSTTKGVQRRERMQNALADGSSCYFLQMMQQLHRRLHPSRQVPQTEADMMGLSMLHYLERQGGYRGHRELGLVAWVLGHAIDSAAQGDFKLTKEILALLMVAVEQAVTDRGDWTMAYMLTLMEEPPLQMFQERSMNVSLHAKPFGPLVPPQWTAVCLSYLKDLEVLSTKKTETAKKASKAIPPAASASASAEPDQEASPKRMPPGLSSIKRRRIAFRRALHVVVMALNFWWAGSSFISLELLGRVPSPSQRGILKRLSSMLLADGPLETFQALRSGRRFPELVARLTDLSCVLTKLGVGSGPYEKIYPGHDVPMDNTQFMELEPYKALDASRLRVVGSGSWDATDFLSPELCMAYRYPDSLLFARDLQQFEIPQRTDPATEAVKLAKLWDARGLLHIHDIDLQTEDPWFLLGSWKERLLWRNFMLPRDRGNLLGICTAISLAYPKGNISRGLVIDDYFAIASVPKSILVPSPSLECLATSKKAYAEHGILGSDDKDVVGARKAKIIGACLNASPQCQDRGHVFASAPAEKRFSLAWVTLQLCQLSHTTDVLHLCLVGGWTSALMFRRPFMSILDRVFHLVDINAYNPSSPKLVKLPRPVVNELALLSVLAPLMVADIAVDFADKLFATDASLNKGAIVGCHVERKVAEILWRSCRSKGGYSKLLSPGQSVLSRCLDFEEAEPMKAESVRRPLAYRFDFVEVFAGAATVTKCVAALGYSVCCPIDISFDPELDVTTIHVIEWLIHLVSNRLVEAFMIEPPCTTFSIMRRPALRSRLQPFGFDLDDEQTCTGTVLAHRALQLLKVCARVGLTGILENPWTSKIKFLPAWFALLCDPCCELVRCDSCFYGSEHLKSFAFLCVWADTNPIAGRCTGDHQHVQIEGSLTKKSATYVDRLAEALASVFATGIERLRSFDNNIDEIKCEGLENQLINEVKVFFSGFGQAAFSSWSTVHHRHSAAPGRLFKKDTIFVGGLRKSTSEDKVAGHFAKFGQVKNVEIKKQPDGTSRGFAFVTFAEKASVTKVLEAHSSHMIDNKWVDVKPQVAAVPKAARESRDSRDAPGTGNRKEKEE</sequence>
<evidence type="ECO:0000256" key="2">
    <source>
        <dbReference type="ARBA" id="ARBA00023242"/>
    </source>
</evidence>
<protein>
    <submittedName>
        <fullName evidence="7">RNA-binding protein squid (Heterogeneous nuclear ribonucleoprotein 40) (HNRNP 40)</fullName>
    </submittedName>
</protein>
<comment type="caution">
    <text evidence="6">The sequence shown here is derived from an EMBL/GenBank/DDBJ whole genome shotgun (WGS) entry which is preliminary data.</text>
</comment>
<keyword evidence="2" id="KW-0539">Nucleus</keyword>
<keyword evidence="7" id="KW-0687">Ribonucleoprotein</keyword>